<accession>A0ACC2VJ72</accession>
<protein>
    <submittedName>
        <fullName evidence="1">Uncharacterized protein</fullName>
    </submittedName>
</protein>
<name>A0ACC2VJ72_9TREE</name>
<evidence type="ECO:0000313" key="1">
    <source>
        <dbReference type="EMBL" id="KAJ9099459.1"/>
    </source>
</evidence>
<dbReference type="EMBL" id="JASBWR010000070">
    <property type="protein sequence ID" value="KAJ9099459.1"/>
    <property type="molecule type" value="Genomic_DNA"/>
</dbReference>
<reference evidence="1" key="1">
    <citation type="submission" date="2023-04" db="EMBL/GenBank/DDBJ databases">
        <title>Draft Genome sequencing of Naganishia species isolated from polar environments using Oxford Nanopore Technology.</title>
        <authorList>
            <person name="Leo P."/>
            <person name="Venkateswaran K."/>
        </authorList>
    </citation>
    <scope>NUCLEOTIDE SEQUENCE</scope>
    <source>
        <strain evidence="1">MNA-CCFEE 5261</strain>
    </source>
</reference>
<sequence length="442" mass="50229">MVRSRRSLRLASPDSTESSRATRRRAQRPNLSGLDIDEDDDEEYNEEPEEVQVSRRKRRKVTDDEDDDDLLADDENIQDDAEMDVEGEGEEEEEEEEEENENTPQPGASPAPKAPKKVMKKLKRRGRKPIVQAGQDGFYDDDGNLINIENDEVVMDEDPKAVEKVDEFGRLKGGRQYRINTFTVLGQGERLYMVSTEPARLVGFRDSYLLFKTHHNLFKKVCTDAEKMDLIERHIIPNSYKGRSVNLVTARSIFREFGARILKDGKKVVDDFWEQKAIDNGDVAGEYADPTELYKYSLNAATVYSEANQTGSGTPPLAGSALVAYQSDPTWMYQMAYKTREYNSSLLSQRSQTFGGVRDVYTGLTFYPSGTQPTVHRITKGNDLPGQIYWDTKLYNPDASRKLTGLRDIPAEIFDDVDEDVRKAILEQRAYEEAAVKLLSSQ</sequence>
<evidence type="ECO:0000313" key="2">
    <source>
        <dbReference type="Proteomes" id="UP001241377"/>
    </source>
</evidence>
<proteinExistence type="predicted"/>
<dbReference type="Proteomes" id="UP001241377">
    <property type="component" value="Unassembled WGS sequence"/>
</dbReference>
<keyword evidence="2" id="KW-1185">Reference proteome</keyword>
<comment type="caution">
    <text evidence="1">The sequence shown here is derived from an EMBL/GenBank/DDBJ whole genome shotgun (WGS) entry which is preliminary data.</text>
</comment>
<gene>
    <name evidence="1" type="ORF">QFC19_006074</name>
</gene>
<organism evidence="1 2">
    <name type="scientific">Naganishia cerealis</name>
    <dbReference type="NCBI Taxonomy" id="610337"/>
    <lineage>
        <taxon>Eukaryota</taxon>
        <taxon>Fungi</taxon>
        <taxon>Dikarya</taxon>
        <taxon>Basidiomycota</taxon>
        <taxon>Agaricomycotina</taxon>
        <taxon>Tremellomycetes</taxon>
        <taxon>Filobasidiales</taxon>
        <taxon>Filobasidiaceae</taxon>
        <taxon>Naganishia</taxon>
    </lineage>
</organism>